<reference evidence="1 2" key="1">
    <citation type="submission" date="2015-10" db="EMBL/GenBank/DDBJ databases">
        <title>Genome sequencing of Penicillium freii.</title>
        <authorList>
            <person name="Nguyen H.D."/>
            <person name="Visagie C.M."/>
            <person name="Seifert K.A."/>
        </authorList>
    </citation>
    <scope>NUCLEOTIDE SEQUENCE [LARGE SCALE GENOMIC DNA]</scope>
    <source>
        <strain evidence="1 2">DAOM 242723</strain>
    </source>
</reference>
<protein>
    <submittedName>
        <fullName evidence="1">Uncharacterized protein</fullName>
    </submittedName>
</protein>
<evidence type="ECO:0000313" key="2">
    <source>
        <dbReference type="Proteomes" id="UP000055045"/>
    </source>
</evidence>
<gene>
    <name evidence="1" type="ORF">ACN42_g4105</name>
</gene>
<sequence length="91" mass="10547">MHHASTIQMQSFTQHLTVVPSTKGWCYQFGGRSWLLCLYLEGKCTVWPHYWLYYSAPMPLFNLAELYIVAENIQPSIFGSTISRNISENRS</sequence>
<proteinExistence type="predicted"/>
<evidence type="ECO:0000313" key="1">
    <source>
        <dbReference type="EMBL" id="KUM63030.1"/>
    </source>
</evidence>
<organism evidence="1 2">
    <name type="scientific">Penicillium freii</name>
    <dbReference type="NCBI Taxonomy" id="48697"/>
    <lineage>
        <taxon>Eukaryota</taxon>
        <taxon>Fungi</taxon>
        <taxon>Dikarya</taxon>
        <taxon>Ascomycota</taxon>
        <taxon>Pezizomycotina</taxon>
        <taxon>Eurotiomycetes</taxon>
        <taxon>Eurotiomycetidae</taxon>
        <taxon>Eurotiales</taxon>
        <taxon>Aspergillaceae</taxon>
        <taxon>Penicillium</taxon>
    </lineage>
</organism>
<accession>A0A101MM17</accession>
<dbReference type="EMBL" id="LLXE01000085">
    <property type="protein sequence ID" value="KUM63030.1"/>
    <property type="molecule type" value="Genomic_DNA"/>
</dbReference>
<dbReference type="Proteomes" id="UP000055045">
    <property type="component" value="Unassembled WGS sequence"/>
</dbReference>
<keyword evidence="2" id="KW-1185">Reference proteome</keyword>
<comment type="caution">
    <text evidence="1">The sequence shown here is derived from an EMBL/GenBank/DDBJ whole genome shotgun (WGS) entry which is preliminary data.</text>
</comment>
<name>A0A101MM17_PENFR</name>
<dbReference type="AlphaFoldDB" id="A0A101MM17"/>